<evidence type="ECO:0000313" key="3">
    <source>
        <dbReference type="EMBL" id="WZW87898.1"/>
    </source>
</evidence>
<feature type="domain" description="Glycosyltransferase subfamily 4-like N-terminal" evidence="2">
    <location>
        <begin position="15"/>
        <end position="189"/>
    </location>
</feature>
<dbReference type="Pfam" id="PF13439">
    <property type="entry name" value="Glyco_transf_4"/>
    <property type="match status" value="1"/>
</dbReference>
<accession>A0ABZ3BZC8</accession>
<dbReference type="SUPFAM" id="SSF53756">
    <property type="entry name" value="UDP-Glycosyltransferase/glycogen phosphorylase"/>
    <property type="match status" value="1"/>
</dbReference>
<dbReference type="Pfam" id="PF00534">
    <property type="entry name" value="Glycos_transf_1"/>
    <property type="match status" value="1"/>
</dbReference>
<dbReference type="InterPro" id="IPR028098">
    <property type="entry name" value="Glyco_trans_4-like_N"/>
</dbReference>
<keyword evidence="4" id="KW-1185">Reference proteome</keyword>
<keyword evidence="3" id="KW-0328">Glycosyltransferase</keyword>
<dbReference type="Gene3D" id="3.40.50.2000">
    <property type="entry name" value="Glycogen Phosphorylase B"/>
    <property type="match status" value="2"/>
</dbReference>
<dbReference type="Proteomes" id="UP001449178">
    <property type="component" value="Chromosome"/>
</dbReference>
<dbReference type="EMBL" id="CP150637">
    <property type="protein sequence ID" value="WZW87898.1"/>
    <property type="molecule type" value="Genomic_DNA"/>
</dbReference>
<evidence type="ECO:0000259" key="1">
    <source>
        <dbReference type="Pfam" id="PF00534"/>
    </source>
</evidence>
<dbReference type="PANTHER" id="PTHR12526:SF630">
    <property type="entry name" value="GLYCOSYLTRANSFERASE"/>
    <property type="match status" value="1"/>
</dbReference>
<dbReference type="PANTHER" id="PTHR12526">
    <property type="entry name" value="GLYCOSYLTRANSFERASE"/>
    <property type="match status" value="1"/>
</dbReference>
<protein>
    <submittedName>
        <fullName evidence="3">Glycosyltransferase</fullName>
        <ecNumber evidence="3">2.4.-.-</ecNumber>
    </submittedName>
</protein>
<sequence length="384" mass="43316">MKVGFLLTDEHAGKGGLENVLISIVKGLEARGIESTILMLRAPEQQSFIGEFDDIQVMPDFINRSWADKLPKFLYHQIWKYRFISHSRAFLQQALDQASLDLLIVVNLSKDLLRILPALRHYKKRAPSVPIIAWPHGSLSVLKKEVQQALAQHSDLFDGTLAISQGLAVELRDILHLKNIELIYNPVPVASLIPRDPTRFIFVGRIADPGKRLKLLLKVMSRLKGAWHLDIVGSSGDDERDREISQYAEQLKIAQHLTFHGWQQDPWKDIDKMGTLLLNSTSEGFGLVLVEAMMRGIPAISSNCPVGPGEIISNDLNGWLFEVDDMPYLQTLLQQIIDGQRKLPAQETIIDSVKKFSEPVVLDRFEATLNKILKAQKSINDQKL</sequence>
<gene>
    <name evidence="3" type="ORF">WMO13_00530</name>
</gene>
<feature type="domain" description="Glycosyl transferase family 1" evidence="1">
    <location>
        <begin position="191"/>
        <end position="342"/>
    </location>
</feature>
<dbReference type="EC" id="2.4.-.-" evidence="3"/>
<evidence type="ECO:0000259" key="2">
    <source>
        <dbReference type="Pfam" id="PF13439"/>
    </source>
</evidence>
<dbReference type="RefSeq" id="WP_026879428.1">
    <property type="nucleotide sequence ID" value="NZ_AZOD01000045.1"/>
</dbReference>
<keyword evidence="3" id="KW-0808">Transferase</keyword>
<organism evidence="3 4">
    <name type="scientific">Ignatzschineria larvae DSM 13226</name>
    <dbReference type="NCBI Taxonomy" id="1111732"/>
    <lineage>
        <taxon>Bacteria</taxon>
        <taxon>Pseudomonadati</taxon>
        <taxon>Pseudomonadota</taxon>
        <taxon>Gammaproteobacteria</taxon>
        <taxon>Cardiobacteriales</taxon>
        <taxon>Ignatzschineriaceae</taxon>
        <taxon>Ignatzschineria</taxon>
    </lineage>
</organism>
<dbReference type="CDD" id="cd03811">
    <property type="entry name" value="GT4_GT28_WabH-like"/>
    <property type="match status" value="1"/>
</dbReference>
<evidence type="ECO:0000313" key="4">
    <source>
        <dbReference type="Proteomes" id="UP001449178"/>
    </source>
</evidence>
<dbReference type="InterPro" id="IPR001296">
    <property type="entry name" value="Glyco_trans_1"/>
</dbReference>
<reference evidence="3 4" key="1">
    <citation type="submission" date="2024-03" db="EMBL/GenBank/DDBJ databases">
        <title>Complete Genome Sequence and Annotation of Ignatzschineria larvae DSM 13226.</title>
        <authorList>
            <person name="Cantrell E."/>
            <person name="Burcham Z.M."/>
        </authorList>
    </citation>
    <scope>NUCLEOTIDE SEQUENCE [LARGE SCALE GENOMIC DNA]</scope>
    <source>
        <strain evidence="3 4">DSM 13226</strain>
    </source>
</reference>
<dbReference type="GO" id="GO:0016757">
    <property type="term" value="F:glycosyltransferase activity"/>
    <property type="evidence" value="ECO:0007669"/>
    <property type="project" value="UniProtKB-KW"/>
</dbReference>
<name>A0ABZ3BZC8_9GAMM</name>
<proteinExistence type="predicted"/>